<dbReference type="RefSeq" id="WP_262990772.1">
    <property type="nucleotide sequence ID" value="NZ_JAOTLM010000102.1"/>
</dbReference>
<comment type="caution">
    <text evidence="1">The sequence shown here is derived from an EMBL/GenBank/DDBJ whole genome shotgun (WGS) entry which is preliminary data.</text>
</comment>
<feature type="non-terminal residue" evidence="1">
    <location>
        <position position="194"/>
    </location>
</feature>
<organism evidence="1 2">
    <name type="scientific">Riemerella anatipestifer</name>
    <name type="common">Moraxella anatipestifer</name>
    <dbReference type="NCBI Taxonomy" id="34085"/>
    <lineage>
        <taxon>Bacteria</taxon>
        <taxon>Pseudomonadati</taxon>
        <taxon>Bacteroidota</taxon>
        <taxon>Flavobacteriia</taxon>
        <taxon>Flavobacteriales</taxon>
        <taxon>Weeksellaceae</taxon>
        <taxon>Riemerella</taxon>
    </lineage>
</organism>
<dbReference type="EMBL" id="JAOZYT010000165">
    <property type="protein sequence ID" value="MCW0525005.1"/>
    <property type="molecule type" value="Genomic_DNA"/>
</dbReference>
<proteinExistence type="predicted"/>
<evidence type="ECO:0000313" key="2">
    <source>
        <dbReference type="Proteomes" id="UP001207440"/>
    </source>
</evidence>
<name>A0AAP3ANJ0_RIEAN</name>
<protein>
    <submittedName>
        <fullName evidence="1">Uncharacterized protein</fullName>
    </submittedName>
</protein>
<dbReference type="Proteomes" id="UP001207440">
    <property type="component" value="Unassembled WGS sequence"/>
</dbReference>
<reference evidence="1" key="1">
    <citation type="submission" date="2022-10" db="EMBL/GenBank/DDBJ databases">
        <title>Sifting through the core-genome to identify putative cross-protective antigens against Riemerella anatipestifer.</title>
        <authorList>
            <person name="Zheng X."/>
            <person name="Zhang W."/>
        </authorList>
    </citation>
    <scope>NUCLEOTIDE SEQUENCE</scope>
    <source>
        <strain evidence="1">ZWRA178</strain>
    </source>
</reference>
<gene>
    <name evidence="1" type="ORF">OKE68_11905</name>
</gene>
<dbReference type="AlphaFoldDB" id="A0AAP3ANJ0"/>
<accession>A0AAP3ANJ0</accession>
<evidence type="ECO:0000313" key="1">
    <source>
        <dbReference type="EMBL" id="MCW0525005.1"/>
    </source>
</evidence>
<sequence length="194" mass="21054">MTTKITKLSVLAFLGLGLVAYGQSGKVGVNISSPRATLDVQPNATNGQDNAKTNEGILAPKLSKTRVASIETPVEGTLVYVIDDADKTNGTIGAYKGTDPRVAKITEKGYYYYDGTEWVKSTAGAKEQEWVYNGTDAIYAKRAKSNNHSFEIFDNGKTYISQGNVNWNDIIVGDGTNLIRKDPRGEKANIIIQN</sequence>